<proteinExistence type="predicted"/>
<dbReference type="OrthoDB" id="5392716at2759"/>
<dbReference type="PANTHER" id="PTHR46177:SF1">
    <property type="entry name" value="INTEGRASE CATALYTIC DOMAIN-CONTAINING PROTEIN"/>
    <property type="match status" value="1"/>
</dbReference>
<accession>A0A4Y7S9Y6</accession>
<comment type="caution">
    <text evidence="2">The sequence shown here is derived from an EMBL/GenBank/DDBJ whole genome shotgun (WGS) entry which is preliminary data.</text>
</comment>
<evidence type="ECO:0000313" key="3">
    <source>
        <dbReference type="Proteomes" id="UP000298030"/>
    </source>
</evidence>
<dbReference type="AlphaFoldDB" id="A0A4Y7S9Y6"/>
<feature type="domain" description="Integrase core" evidence="1">
    <location>
        <begin position="34"/>
        <end position="211"/>
    </location>
</feature>
<name>A0A4Y7S9Y6_COPMI</name>
<sequence>RDFITDFLRTYNPEGAAARNPVTKKVHPHGLSSAGPNEEWGLDRHEKLLLSMRVGVYGGTDKYSRLELGLWACPNPRDPNLPIAMWLRMVKEVGGIPVTVTCDKGTELGKLIPLVTEIRAKYQPYLPEERIPAITATKSIKNITRERSWRPLYETELSNVAHEYQIGLVESGYHPNDEFHQTLSCWVWAQIVQVRLDEHRKANAYHVVRKQAKILLPSSARRIDMYRR</sequence>
<dbReference type="Proteomes" id="UP000298030">
    <property type="component" value="Unassembled WGS sequence"/>
</dbReference>
<dbReference type="InterPro" id="IPR058913">
    <property type="entry name" value="Integrase_dom_put"/>
</dbReference>
<reference evidence="2 3" key="1">
    <citation type="journal article" date="2019" name="Nat. Ecol. Evol.">
        <title>Megaphylogeny resolves global patterns of mushroom evolution.</title>
        <authorList>
            <person name="Varga T."/>
            <person name="Krizsan K."/>
            <person name="Foldi C."/>
            <person name="Dima B."/>
            <person name="Sanchez-Garcia M."/>
            <person name="Sanchez-Ramirez S."/>
            <person name="Szollosi G.J."/>
            <person name="Szarkandi J.G."/>
            <person name="Papp V."/>
            <person name="Albert L."/>
            <person name="Andreopoulos W."/>
            <person name="Angelini C."/>
            <person name="Antonin V."/>
            <person name="Barry K.W."/>
            <person name="Bougher N.L."/>
            <person name="Buchanan P."/>
            <person name="Buyck B."/>
            <person name="Bense V."/>
            <person name="Catcheside P."/>
            <person name="Chovatia M."/>
            <person name="Cooper J."/>
            <person name="Damon W."/>
            <person name="Desjardin D."/>
            <person name="Finy P."/>
            <person name="Geml J."/>
            <person name="Haridas S."/>
            <person name="Hughes K."/>
            <person name="Justo A."/>
            <person name="Karasinski D."/>
            <person name="Kautmanova I."/>
            <person name="Kiss B."/>
            <person name="Kocsube S."/>
            <person name="Kotiranta H."/>
            <person name="LaButti K.M."/>
            <person name="Lechner B.E."/>
            <person name="Liimatainen K."/>
            <person name="Lipzen A."/>
            <person name="Lukacs Z."/>
            <person name="Mihaltcheva S."/>
            <person name="Morgado L.N."/>
            <person name="Niskanen T."/>
            <person name="Noordeloos M.E."/>
            <person name="Ohm R.A."/>
            <person name="Ortiz-Santana B."/>
            <person name="Ovrebo C."/>
            <person name="Racz N."/>
            <person name="Riley R."/>
            <person name="Savchenko A."/>
            <person name="Shiryaev A."/>
            <person name="Soop K."/>
            <person name="Spirin V."/>
            <person name="Szebenyi C."/>
            <person name="Tomsovsky M."/>
            <person name="Tulloss R.E."/>
            <person name="Uehling J."/>
            <person name="Grigoriev I.V."/>
            <person name="Vagvolgyi C."/>
            <person name="Papp T."/>
            <person name="Martin F.M."/>
            <person name="Miettinen O."/>
            <person name="Hibbett D.S."/>
            <person name="Nagy L.G."/>
        </authorList>
    </citation>
    <scope>NUCLEOTIDE SEQUENCE [LARGE SCALE GENOMIC DNA]</scope>
    <source>
        <strain evidence="2 3">FP101781</strain>
    </source>
</reference>
<dbReference type="Pfam" id="PF24764">
    <property type="entry name" value="rva_4"/>
    <property type="match status" value="1"/>
</dbReference>
<organism evidence="2 3">
    <name type="scientific">Coprinellus micaceus</name>
    <name type="common">Glistening ink-cap mushroom</name>
    <name type="synonym">Coprinus micaceus</name>
    <dbReference type="NCBI Taxonomy" id="71717"/>
    <lineage>
        <taxon>Eukaryota</taxon>
        <taxon>Fungi</taxon>
        <taxon>Dikarya</taxon>
        <taxon>Basidiomycota</taxon>
        <taxon>Agaricomycotina</taxon>
        <taxon>Agaricomycetes</taxon>
        <taxon>Agaricomycetidae</taxon>
        <taxon>Agaricales</taxon>
        <taxon>Agaricineae</taxon>
        <taxon>Psathyrellaceae</taxon>
        <taxon>Coprinellus</taxon>
    </lineage>
</organism>
<protein>
    <recommendedName>
        <fullName evidence="1">Integrase core domain-containing protein</fullName>
    </recommendedName>
</protein>
<dbReference type="PANTHER" id="PTHR46177">
    <property type="entry name" value="INTEGRASE CATALYTIC DOMAIN-CONTAINING PROTEIN"/>
    <property type="match status" value="1"/>
</dbReference>
<feature type="non-terminal residue" evidence="2">
    <location>
        <position position="1"/>
    </location>
</feature>
<keyword evidence="3" id="KW-1185">Reference proteome</keyword>
<gene>
    <name evidence="2" type="ORF">FA13DRAFT_1649378</name>
</gene>
<evidence type="ECO:0000259" key="1">
    <source>
        <dbReference type="Pfam" id="PF24764"/>
    </source>
</evidence>
<dbReference type="EMBL" id="QPFP01000273">
    <property type="protein sequence ID" value="TEB18294.1"/>
    <property type="molecule type" value="Genomic_DNA"/>
</dbReference>
<dbReference type="STRING" id="71717.A0A4Y7S9Y6"/>
<evidence type="ECO:0000313" key="2">
    <source>
        <dbReference type="EMBL" id="TEB18294.1"/>
    </source>
</evidence>